<dbReference type="RefSeq" id="WP_072707153.1">
    <property type="nucleotide sequence ID" value="NZ_FMJB01000055.1"/>
</dbReference>
<keyword evidence="3" id="KW-1185">Reference proteome</keyword>
<evidence type="ECO:0000256" key="1">
    <source>
        <dbReference type="SAM" id="Phobius"/>
    </source>
</evidence>
<proteinExistence type="predicted"/>
<dbReference type="AlphaFoldDB" id="A0A1M4N175"/>
<reference evidence="3" key="1">
    <citation type="submission" date="2016-09" db="EMBL/GenBank/DDBJ databases">
        <authorList>
            <person name="Wibberg D."/>
        </authorList>
    </citation>
    <scope>NUCLEOTIDE SEQUENCE [LARGE SCALE GENOMIC DNA]</scope>
</reference>
<keyword evidence="1" id="KW-0472">Membrane</keyword>
<keyword evidence="1" id="KW-1133">Transmembrane helix</keyword>
<organism evidence="2 3">
    <name type="scientific">Donghicola eburneus</name>
    <dbReference type="NCBI Taxonomy" id="393278"/>
    <lineage>
        <taxon>Bacteria</taxon>
        <taxon>Pseudomonadati</taxon>
        <taxon>Pseudomonadota</taxon>
        <taxon>Alphaproteobacteria</taxon>
        <taxon>Rhodobacterales</taxon>
        <taxon>Roseobacteraceae</taxon>
        <taxon>Donghicola</taxon>
    </lineage>
</organism>
<feature type="transmembrane region" description="Helical" evidence="1">
    <location>
        <begin position="20"/>
        <end position="43"/>
    </location>
</feature>
<dbReference type="EMBL" id="FMJB01000055">
    <property type="protein sequence ID" value="SCM68539.1"/>
    <property type="molecule type" value="Genomic_DNA"/>
</dbReference>
<sequence length="65" mass="6631">MSAPDTNLDRQKKQHKPSLWGIGAAGVFGVALLLVIVMVSVGANEKVAEDGAPSDTAPSAVGVEE</sequence>
<dbReference type="Proteomes" id="UP000184085">
    <property type="component" value="Unassembled WGS sequence"/>
</dbReference>
<gene>
    <name evidence="2" type="ORF">KARMA_2762</name>
</gene>
<evidence type="ECO:0000313" key="2">
    <source>
        <dbReference type="EMBL" id="SCM68539.1"/>
    </source>
</evidence>
<name>A0A1M4N175_9RHOB</name>
<accession>A0A1M4N175</accession>
<keyword evidence="1" id="KW-0812">Transmembrane</keyword>
<protein>
    <submittedName>
        <fullName evidence="2">Uncharacterized protein</fullName>
    </submittedName>
</protein>
<evidence type="ECO:0000313" key="3">
    <source>
        <dbReference type="Proteomes" id="UP000184085"/>
    </source>
</evidence>